<dbReference type="EMBL" id="QFZK01000002">
    <property type="protein sequence ID" value="RFO98140.1"/>
    <property type="molecule type" value="Genomic_DNA"/>
</dbReference>
<dbReference type="Proteomes" id="UP000260665">
    <property type="component" value="Unassembled WGS sequence"/>
</dbReference>
<dbReference type="Gene3D" id="3.10.129.10">
    <property type="entry name" value="Hotdog Thioesterase"/>
    <property type="match status" value="1"/>
</dbReference>
<dbReference type="RefSeq" id="WP_117174774.1">
    <property type="nucleotide sequence ID" value="NZ_QFZK01000002.1"/>
</dbReference>
<dbReference type="AlphaFoldDB" id="A0A3E1RHP6"/>
<reference evidence="1 2" key="1">
    <citation type="submission" date="2018-05" db="EMBL/GenBank/DDBJ databases">
        <title>Rhodoferax soyangensis sp.nov., isolated from an oligotrophic freshwater lake.</title>
        <authorList>
            <person name="Park M."/>
        </authorList>
    </citation>
    <scope>NUCLEOTIDE SEQUENCE [LARGE SCALE GENOMIC DNA]</scope>
    <source>
        <strain evidence="1 2">IMCC26218</strain>
    </source>
</reference>
<protein>
    <submittedName>
        <fullName evidence="1">4-hydroxybenzoyl-CoA thioesterase</fullName>
    </submittedName>
</protein>
<sequence length="186" mass="20293">MSDPHISLGRVSTPLENTPAQAWDANAPIAAPLQLHSPTVLPQWVDYNGHMSESCFLLVFGDSSDVFFRFVGIDESYRDAGGHSLYTVQTQIHHIREASEGDPLRLTLQVLDVDDKRVHIFHSMFNATSGELLATGEQMLVHVDMAAGRAASMPAWLLGHMQAIHAAHAVLPRPAQAGAAIGIRRK</sequence>
<accession>A0A3E1RHP6</accession>
<dbReference type="Pfam" id="PF13279">
    <property type="entry name" value="4HBT_2"/>
    <property type="match status" value="1"/>
</dbReference>
<proteinExistence type="predicted"/>
<keyword evidence="2" id="KW-1185">Reference proteome</keyword>
<name>A0A3E1RHP6_9BURK</name>
<dbReference type="SUPFAM" id="SSF54637">
    <property type="entry name" value="Thioesterase/thiol ester dehydrase-isomerase"/>
    <property type="match status" value="1"/>
</dbReference>
<dbReference type="CDD" id="cd00586">
    <property type="entry name" value="4HBT"/>
    <property type="match status" value="1"/>
</dbReference>
<evidence type="ECO:0000313" key="1">
    <source>
        <dbReference type="EMBL" id="RFO98140.1"/>
    </source>
</evidence>
<comment type="caution">
    <text evidence="1">The sequence shown here is derived from an EMBL/GenBank/DDBJ whole genome shotgun (WGS) entry which is preliminary data.</text>
</comment>
<gene>
    <name evidence="1" type="ORF">DIC66_05340</name>
</gene>
<evidence type="ECO:0000313" key="2">
    <source>
        <dbReference type="Proteomes" id="UP000260665"/>
    </source>
</evidence>
<dbReference type="InterPro" id="IPR029069">
    <property type="entry name" value="HotDog_dom_sf"/>
</dbReference>
<dbReference type="OrthoDB" id="6117985at2"/>
<organism evidence="1 2">
    <name type="scientific">Rhodoferax lacus</name>
    <dbReference type="NCBI Taxonomy" id="2184758"/>
    <lineage>
        <taxon>Bacteria</taxon>
        <taxon>Pseudomonadati</taxon>
        <taxon>Pseudomonadota</taxon>
        <taxon>Betaproteobacteria</taxon>
        <taxon>Burkholderiales</taxon>
        <taxon>Comamonadaceae</taxon>
        <taxon>Rhodoferax</taxon>
    </lineage>
</organism>